<name>A0A098AXF7_DESHA</name>
<dbReference type="InterPro" id="IPR039532">
    <property type="entry name" value="TetR_C_Firmicutes"/>
</dbReference>
<evidence type="ECO:0000256" key="2">
    <source>
        <dbReference type="PROSITE-ProRule" id="PRU00335"/>
    </source>
</evidence>
<dbReference type="PANTHER" id="PTHR43479:SF11">
    <property type="entry name" value="ACREF_ENVCD OPERON REPRESSOR-RELATED"/>
    <property type="match status" value="1"/>
</dbReference>
<dbReference type="Pfam" id="PF00440">
    <property type="entry name" value="TetR_N"/>
    <property type="match status" value="1"/>
</dbReference>
<feature type="domain" description="HTH tetR-type" evidence="3">
    <location>
        <begin position="5"/>
        <end position="65"/>
    </location>
</feature>
<dbReference type="InterPro" id="IPR001647">
    <property type="entry name" value="HTH_TetR"/>
</dbReference>
<proteinExistence type="predicted"/>
<dbReference type="PANTHER" id="PTHR43479">
    <property type="entry name" value="ACREF/ENVCD OPERON REPRESSOR-RELATED"/>
    <property type="match status" value="1"/>
</dbReference>
<evidence type="ECO:0000313" key="5">
    <source>
        <dbReference type="EMBL" id="KTE89157.1"/>
    </source>
</evidence>
<dbReference type="Pfam" id="PF14278">
    <property type="entry name" value="TetR_C_8"/>
    <property type="match status" value="1"/>
</dbReference>
<dbReference type="AlphaFoldDB" id="A0A098AXF7"/>
<dbReference type="OrthoDB" id="9810250at2"/>
<dbReference type="GO" id="GO:0003677">
    <property type="term" value="F:DNA binding"/>
    <property type="evidence" value="ECO:0007669"/>
    <property type="project" value="UniProtKB-UniRule"/>
</dbReference>
<evidence type="ECO:0000313" key="6">
    <source>
        <dbReference type="Proteomes" id="UP000054623"/>
    </source>
</evidence>
<dbReference type="RefSeq" id="WP_011459303.1">
    <property type="nucleotide sequence ID" value="NZ_LK996017.1"/>
</dbReference>
<dbReference type="EMBL" id="LOCK01000094">
    <property type="protein sequence ID" value="KTE89157.1"/>
    <property type="molecule type" value="Genomic_DNA"/>
</dbReference>
<keyword evidence="1 2" id="KW-0238">DNA-binding</keyword>
<sequence>MLKKSFAQDCLYTAIMRLMKEKDVNDITVKELVLKAGVSRSTFYRYYTQPMDVLRDYLQPFNDNNAHLDDEEDKKVYLRRFYQYYTSHSELIYALVQANKTEFLRETIYSHILEVFTAMMTNKGISSFLQKASVGLCVEILIVWIINDRKEKIEEMTDTVHNMVSVIERVS</sequence>
<dbReference type="InterPro" id="IPR009057">
    <property type="entry name" value="Homeodomain-like_sf"/>
</dbReference>
<dbReference type="EMBL" id="LK996017">
    <property type="protein sequence ID" value="CDX00790.1"/>
    <property type="molecule type" value="Genomic_DNA"/>
</dbReference>
<reference evidence="4" key="1">
    <citation type="submission" date="2014-07" db="EMBL/GenBank/DDBJ databases">
        <authorList>
            <person name="Hornung V.Bastian."/>
        </authorList>
    </citation>
    <scope>NUCLEOTIDE SEQUENCE</scope>
    <source>
        <strain evidence="4">PCE-S</strain>
    </source>
</reference>
<dbReference type="SUPFAM" id="SSF46689">
    <property type="entry name" value="Homeodomain-like"/>
    <property type="match status" value="1"/>
</dbReference>
<evidence type="ECO:0000313" key="4">
    <source>
        <dbReference type="EMBL" id="CDX00790.1"/>
    </source>
</evidence>
<accession>A0A098AXF7</accession>
<dbReference type="Proteomes" id="UP000054623">
    <property type="component" value="Unassembled WGS sequence"/>
</dbReference>
<reference evidence="5 6" key="2">
    <citation type="submission" date="2015-12" db="EMBL/GenBank/DDBJ databases">
        <title>Draft Genome Sequence of Desulfitobacterium hafniense Strain DH, a Sulfate-reducing Bacterium Isolated from Paddy Soils.</title>
        <authorList>
            <person name="Bao P."/>
            <person name="Zhang X."/>
            <person name="Li G."/>
        </authorList>
    </citation>
    <scope>NUCLEOTIDE SEQUENCE [LARGE SCALE GENOMIC DNA]</scope>
    <source>
        <strain evidence="5 6">DH</strain>
    </source>
</reference>
<dbReference type="PROSITE" id="PS50977">
    <property type="entry name" value="HTH_TETR_2"/>
    <property type="match status" value="1"/>
</dbReference>
<gene>
    <name evidence="5" type="ORF">AT727_14120</name>
    <name evidence="4" type="ORF">DPCES_0903</name>
</gene>
<dbReference type="InterPro" id="IPR050624">
    <property type="entry name" value="HTH-type_Tx_Regulator"/>
</dbReference>
<dbReference type="Gene3D" id="1.10.357.10">
    <property type="entry name" value="Tetracycline Repressor, domain 2"/>
    <property type="match status" value="1"/>
</dbReference>
<evidence type="ECO:0000256" key="1">
    <source>
        <dbReference type="ARBA" id="ARBA00023125"/>
    </source>
</evidence>
<evidence type="ECO:0000259" key="3">
    <source>
        <dbReference type="PROSITE" id="PS50977"/>
    </source>
</evidence>
<organism evidence="4">
    <name type="scientific">Desulfitobacterium hafniense</name>
    <name type="common">Desulfitobacterium frappieri</name>
    <dbReference type="NCBI Taxonomy" id="49338"/>
    <lineage>
        <taxon>Bacteria</taxon>
        <taxon>Bacillati</taxon>
        <taxon>Bacillota</taxon>
        <taxon>Clostridia</taxon>
        <taxon>Eubacteriales</taxon>
        <taxon>Desulfitobacteriaceae</taxon>
        <taxon>Desulfitobacterium</taxon>
    </lineage>
</organism>
<dbReference type="PATRIC" id="fig|49338.4.peg.972"/>
<feature type="DNA-binding region" description="H-T-H motif" evidence="2">
    <location>
        <begin position="28"/>
        <end position="47"/>
    </location>
</feature>
<protein>
    <submittedName>
        <fullName evidence="4 5">Transcriptional regulator</fullName>
    </submittedName>
</protein>